<dbReference type="GO" id="GO:0000724">
    <property type="term" value="P:double-strand break repair via homologous recombination"/>
    <property type="evidence" value="ECO:0007669"/>
    <property type="project" value="TreeGrafter"/>
</dbReference>
<dbReference type="VEuPathDB" id="MicrosporidiaDB:NAPIS_ORF01903"/>
<feature type="domain" description="Calcineurin-like phosphoesterase" evidence="2">
    <location>
        <begin position="1"/>
        <end position="293"/>
    </location>
</feature>
<accession>T0L7Q1</accession>
<dbReference type="GO" id="GO:0000014">
    <property type="term" value="F:single-stranded DNA endodeoxyribonuclease activity"/>
    <property type="evidence" value="ECO:0007669"/>
    <property type="project" value="TreeGrafter"/>
</dbReference>
<dbReference type="GO" id="GO:0004527">
    <property type="term" value="F:exonuclease activity"/>
    <property type="evidence" value="ECO:0007669"/>
    <property type="project" value="UniProtKB-KW"/>
</dbReference>
<dbReference type="Gene3D" id="3.60.21.10">
    <property type="match status" value="1"/>
</dbReference>
<keyword evidence="3" id="KW-0540">Nuclease</keyword>
<dbReference type="GO" id="GO:0035861">
    <property type="term" value="C:site of double-strand break"/>
    <property type="evidence" value="ECO:0007669"/>
    <property type="project" value="TreeGrafter"/>
</dbReference>
<organism evidence="3 4">
    <name type="scientific">Vairimorpha apis BRL 01</name>
    <dbReference type="NCBI Taxonomy" id="1037528"/>
    <lineage>
        <taxon>Eukaryota</taxon>
        <taxon>Fungi</taxon>
        <taxon>Fungi incertae sedis</taxon>
        <taxon>Microsporidia</taxon>
        <taxon>Nosematidae</taxon>
        <taxon>Vairimorpha</taxon>
    </lineage>
</organism>
<dbReference type="CDD" id="cd00840">
    <property type="entry name" value="MPP_Mre11_N"/>
    <property type="match status" value="1"/>
</dbReference>
<dbReference type="OrthoDB" id="30417at2759"/>
<evidence type="ECO:0000259" key="2">
    <source>
        <dbReference type="Pfam" id="PF00149"/>
    </source>
</evidence>
<name>T0L7Q1_9MICR</name>
<dbReference type="GO" id="GO:0007095">
    <property type="term" value="P:mitotic G2 DNA damage checkpoint signaling"/>
    <property type="evidence" value="ECO:0007669"/>
    <property type="project" value="TreeGrafter"/>
</dbReference>
<dbReference type="SUPFAM" id="SSF56300">
    <property type="entry name" value="Metallo-dependent phosphatases"/>
    <property type="match status" value="2"/>
</dbReference>
<dbReference type="GO" id="GO:0042138">
    <property type="term" value="P:meiotic DNA double-strand break formation"/>
    <property type="evidence" value="ECO:0007669"/>
    <property type="project" value="TreeGrafter"/>
</dbReference>
<keyword evidence="1" id="KW-0378">Hydrolase</keyword>
<evidence type="ECO:0000256" key="1">
    <source>
        <dbReference type="ARBA" id="ARBA00022801"/>
    </source>
</evidence>
<dbReference type="GO" id="GO:0097552">
    <property type="term" value="P:mitochondrial double-strand break repair via homologous recombination"/>
    <property type="evidence" value="ECO:0007669"/>
    <property type="project" value="TreeGrafter"/>
</dbReference>
<dbReference type="InterPro" id="IPR004843">
    <property type="entry name" value="Calcineurin-like_PHP"/>
</dbReference>
<dbReference type="AlphaFoldDB" id="T0L7Q1"/>
<gene>
    <name evidence="3" type="ORF">NAPIS_ORF01903</name>
</gene>
<reference evidence="3 4" key="1">
    <citation type="journal article" date="2013" name="BMC Genomics">
        <title>Genome sequencing and comparative genomics of honey bee microsporidia, Nosema apis reveal novel insights into host-parasite interactions.</title>
        <authorList>
            <person name="Chen Yp."/>
            <person name="Pettis J.S."/>
            <person name="Zhao Y."/>
            <person name="Liu X."/>
            <person name="Tallon L.J."/>
            <person name="Sadzewicz L.D."/>
            <person name="Li R."/>
            <person name="Zheng H."/>
            <person name="Huang S."/>
            <person name="Zhang X."/>
            <person name="Hamilton M.C."/>
            <person name="Pernal S.F."/>
            <person name="Melathopoulos A.P."/>
            <person name="Yan X."/>
            <person name="Evans J.D."/>
        </authorList>
    </citation>
    <scope>NUCLEOTIDE SEQUENCE [LARGE SCALE GENOMIC DNA]</scope>
    <source>
        <strain evidence="3 4">BRL 01</strain>
    </source>
</reference>
<keyword evidence="4" id="KW-1185">Reference proteome</keyword>
<protein>
    <submittedName>
        <fullName evidence="3">Dna repair exonuclease</fullName>
    </submittedName>
</protein>
<proteinExistence type="predicted"/>
<dbReference type="InterPro" id="IPR041796">
    <property type="entry name" value="Mre11_N"/>
</dbReference>
<evidence type="ECO:0000313" key="3">
    <source>
        <dbReference type="EMBL" id="EQB60529.1"/>
    </source>
</evidence>
<dbReference type="GO" id="GO:0000723">
    <property type="term" value="P:telomere maintenance"/>
    <property type="evidence" value="ECO:0007669"/>
    <property type="project" value="TreeGrafter"/>
</dbReference>
<dbReference type="GO" id="GO:0030870">
    <property type="term" value="C:Mre11 complex"/>
    <property type="evidence" value="ECO:0007669"/>
    <property type="project" value="TreeGrafter"/>
</dbReference>
<dbReference type="Pfam" id="PF00149">
    <property type="entry name" value="Metallophos"/>
    <property type="match status" value="1"/>
</dbReference>
<dbReference type="InterPro" id="IPR029052">
    <property type="entry name" value="Metallo-depent_PP-like"/>
</dbReference>
<dbReference type="HOGENOM" id="CLU_622701_0_0_1"/>
<keyword evidence="3" id="KW-0269">Exonuclease</keyword>
<dbReference type="PANTHER" id="PTHR10139">
    <property type="entry name" value="DOUBLE-STRAND BREAK REPAIR PROTEIN MRE11"/>
    <property type="match status" value="1"/>
</dbReference>
<dbReference type="Proteomes" id="UP000053780">
    <property type="component" value="Unassembled WGS sequence"/>
</dbReference>
<dbReference type="EMBL" id="KE647277">
    <property type="protein sequence ID" value="EQB60529.1"/>
    <property type="molecule type" value="Genomic_DNA"/>
</dbReference>
<evidence type="ECO:0000313" key="4">
    <source>
        <dbReference type="Proteomes" id="UP000053780"/>
    </source>
</evidence>
<sequence>MRILITSDNHLGYKETDFERTNDTFNTFKEILQISKHFNCDLILQVGDLFHDNRPSRYCLNKTIKLLKSNKIPFIAIHGNHDDPSGINFVSVLDILQSAGLIMYVGKFCGIINGMNMRDGDENMRDGMNGDEDNKCIDENRDDRNIELIKNKNYLNNINLNTDNSNNNNIINTYYNNTYNNINNINTNINNINTNINNNNNNINTNINYINNKYYITPLTYNTLYIYAIGYIKDSTLTTLLKTNTLIFKNISSKNTNILLLHQNRIPRTKNYIDTNLLPKEINIIFWGHEHDPQIIKNRFNIIQTGSTVRTSLSESEFNTKYTYIYEDWCLYKVRLNSVRPFVFRESCKCDGDGVIEDINRMLEECGEKVDDMLLSGEDNEIDCVGDMLEKRLESVGEECVNMLENKNIDEECVDILDNNNIFNNTLDNNNIYIDTTTKK</sequence>
<dbReference type="GO" id="GO:0006303">
    <property type="term" value="P:double-strand break repair via nonhomologous end joining"/>
    <property type="evidence" value="ECO:0007669"/>
    <property type="project" value="TreeGrafter"/>
</dbReference>
<dbReference type="PANTHER" id="PTHR10139:SF1">
    <property type="entry name" value="DOUBLE-STRAND BREAK REPAIR PROTEIN MRE11"/>
    <property type="match status" value="1"/>
</dbReference>